<dbReference type="PANTHER" id="PTHR31973:SF189">
    <property type="entry name" value="TRANSPOSASE, MUDR, PLANT, MULE TRANSPOSASE DOMAIN PROTEIN-RELATED"/>
    <property type="match status" value="1"/>
</dbReference>
<reference evidence="2 3" key="1">
    <citation type="journal article" date="2017" name="Nat. Commun.">
        <title>Genome assembly with in vitro proximity ligation data and whole-genome triplication in lettuce.</title>
        <authorList>
            <person name="Reyes-Chin-Wo S."/>
            <person name="Wang Z."/>
            <person name="Yang X."/>
            <person name="Kozik A."/>
            <person name="Arikit S."/>
            <person name="Song C."/>
            <person name="Xia L."/>
            <person name="Froenicke L."/>
            <person name="Lavelle D.O."/>
            <person name="Truco M.J."/>
            <person name="Xia R."/>
            <person name="Zhu S."/>
            <person name="Xu C."/>
            <person name="Xu H."/>
            <person name="Xu X."/>
            <person name="Cox K."/>
            <person name="Korf I."/>
            <person name="Meyers B.C."/>
            <person name="Michelmore R.W."/>
        </authorList>
    </citation>
    <scope>NUCLEOTIDE SEQUENCE [LARGE SCALE GENOMIC DNA]</scope>
    <source>
        <strain evidence="3">cv. Salinas</strain>
        <tissue evidence="2">Seedlings</tissue>
    </source>
</reference>
<comment type="caution">
    <text evidence="2">The sequence shown here is derived from an EMBL/GenBank/DDBJ whole genome shotgun (WGS) entry which is preliminary data.</text>
</comment>
<dbReference type="AlphaFoldDB" id="A0A9R1V6X9"/>
<sequence>MPDGKNYFSKFYVFFDALKKGWKEGCRKIIGLDGYFLKGIYKRALLCAVGRDVNNSIYPNAWAVVCIENKENWKWFLDILIDDLGLNFGYGYSVISDQHIIIYLFGLIESVKELLPYVKHRQCTKYINQNLRKRYSGAQYECILWKACKATTKVNYKAIMKELELLDLINPNTWSRAYFEPGRCCDAVENGMSKSYNVVIVDARKKPIITMLEELRMYMMERVFNIKAKGQGWGNKICLTIRELVNEIKKSQRH</sequence>
<organism evidence="2 3">
    <name type="scientific">Lactuca sativa</name>
    <name type="common">Garden lettuce</name>
    <dbReference type="NCBI Taxonomy" id="4236"/>
    <lineage>
        <taxon>Eukaryota</taxon>
        <taxon>Viridiplantae</taxon>
        <taxon>Streptophyta</taxon>
        <taxon>Embryophyta</taxon>
        <taxon>Tracheophyta</taxon>
        <taxon>Spermatophyta</taxon>
        <taxon>Magnoliopsida</taxon>
        <taxon>eudicotyledons</taxon>
        <taxon>Gunneridae</taxon>
        <taxon>Pentapetalae</taxon>
        <taxon>asterids</taxon>
        <taxon>campanulids</taxon>
        <taxon>Asterales</taxon>
        <taxon>Asteraceae</taxon>
        <taxon>Cichorioideae</taxon>
        <taxon>Cichorieae</taxon>
        <taxon>Lactucinae</taxon>
        <taxon>Lactuca</taxon>
    </lineage>
</organism>
<name>A0A9R1V6X9_LACSA</name>
<evidence type="ECO:0000313" key="3">
    <source>
        <dbReference type="Proteomes" id="UP000235145"/>
    </source>
</evidence>
<dbReference type="Pfam" id="PF10551">
    <property type="entry name" value="MULE"/>
    <property type="match status" value="1"/>
</dbReference>
<gene>
    <name evidence="2" type="ORF">LSAT_V11C600334040</name>
</gene>
<accession>A0A9R1V6X9</accession>
<evidence type="ECO:0000259" key="1">
    <source>
        <dbReference type="Pfam" id="PF10551"/>
    </source>
</evidence>
<proteinExistence type="predicted"/>
<evidence type="ECO:0000313" key="2">
    <source>
        <dbReference type="EMBL" id="KAJ0200024.1"/>
    </source>
</evidence>
<dbReference type="PANTHER" id="PTHR31973">
    <property type="entry name" value="POLYPROTEIN, PUTATIVE-RELATED"/>
    <property type="match status" value="1"/>
</dbReference>
<feature type="domain" description="MULE transposase" evidence="1">
    <location>
        <begin position="30"/>
        <end position="130"/>
    </location>
</feature>
<dbReference type="Proteomes" id="UP000235145">
    <property type="component" value="Unassembled WGS sequence"/>
</dbReference>
<dbReference type="EMBL" id="NBSK02000006">
    <property type="protein sequence ID" value="KAJ0200024.1"/>
    <property type="molecule type" value="Genomic_DNA"/>
</dbReference>
<dbReference type="InterPro" id="IPR018289">
    <property type="entry name" value="MULE_transposase_dom"/>
</dbReference>
<protein>
    <recommendedName>
        <fullName evidence="1">MULE transposase domain-containing protein</fullName>
    </recommendedName>
</protein>
<keyword evidence="3" id="KW-1185">Reference proteome</keyword>